<dbReference type="PANTHER" id="PTHR45453">
    <property type="entry name" value="PHOSPHATE REGULON SENSOR PROTEIN PHOR"/>
    <property type="match status" value="1"/>
</dbReference>
<proteinExistence type="predicted"/>
<dbReference type="Gene3D" id="3.30.565.10">
    <property type="entry name" value="Histidine kinase-like ATPase, C-terminal domain"/>
    <property type="match status" value="1"/>
</dbReference>
<dbReference type="SMART" id="SM00388">
    <property type="entry name" value="HisKA"/>
    <property type="match status" value="1"/>
</dbReference>
<dbReference type="CDD" id="cd06225">
    <property type="entry name" value="HAMP"/>
    <property type="match status" value="1"/>
</dbReference>
<dbReference type="SUPFAM" id="SSF55874">
    <property type="entry name" value="ATPase domain of HSP90 chaperone/DNA topoisomerase II/histidine kinase"/>
    <property type="match status" value="1"/>
</dbReference>
<evidence type="ECO:0000256" key="6">
    <source>
        <dbReference type="ARBA" id="ARBA00022679"/>
    </source>
</evidence>
<dbReference type="SMART" id="SM00304">
    <property type="entry name" value="HAMP"/>
    <property type="match status" value="1"/>
</dbReference>
<dbReference type="EC" id="2.7.13.3" evidence="3"/>
<dbReference type="GO" id="GO:0000155">
    <property type="term" value="F:phosphorelay sensor kinase activity"/>
    <property type="evidence" value="ECO:0007669"/>
    <property type="project" value="InterPro"/>
</dbReference>
<dbReference type="InterPro" id="IPR003660">
    <property type="entry name" value="HAMP_dom"/>
</dbReference>
<dbReference type="GO" id="GO:0005524">
    <property type="term" value="F:ATP binding"/>
    <property type="evidence" value="ECO:0007669"/>
    <property type="project" value="UniProtKB-KW"/>
</dbReference>
<dbReference type="Gene3D" id="1.10.8.500">
    <property type="entry name" value="HAMP domain in histidine kinase"/>
    <property type="match status" value="1"/>
</dbReference>
<evidence type="ECO:0000313" key="16">
    <source>
        <dbReference type="Proteomes" id="UP000242310"/>
    </source>
</evidence>
<evidence type="ECO:0000256" key="2">
    <source>
        <dbReference type="ARBA" id="ARBA00004651"/>
    </source>
</evidence>
<dbReference type="SUPFAM" id="SSF158472">
    <property type="entry name" value="HAMP domain-like"/>
    <property type="match status" value="1"/>
</dbReference>
<reference evidence="15 16" key="1">
    <citation type="submission" date="2018-03" db="EMBL/GenBank/DDBJ databases">
        <title>Genomic Encyclopedia of Type Strains, Phase III (KMG-III): the genomes of soil and plant-associated and newly described type strains.</title>
        <authorList>
            <person name="Whitman W."/>
        </authorList>
    </citation>
    <scope>NUCLEOTIDE SEQUENCE [LARGE SCALE GENOMIC DNA]</scope>
    <source>
        <strain evidence="15 16">CGMCC 1.07653</strain>
    </source>
</reference>
<dbReference type="InterPro" id="IPR035965">
    <property type="entry name" value="PAS-like_dom_sf"/>
</dbReference>
<dbReference type="CDD" id="cd00075">
    <property type="entry name" value="HATPase"/>
    <property type="match status" value="1"/>
</dbReference>
<dbReference type="CDD" id="cd00130">
    <property type="entry name" value="PAS"/>
    <property type="match status" value="1"/>
</dbReference>
<dbReference type="OrthoDB" id="9813151at2"/>
<keyword evidence="16" id="KW-1185">Reference proteome</keyword>
<dbReference type="Gene3D" id="1.10.287.130">
    <property type="match status" value="1"/>
</dbReference>
<evidence type="ECO:0000259" key="14">
    <source>
        <dbReference type="PROSITE" id="PS50885"/>
    </source>
</evidence>
<dbReference type="SMART" id="SM00091">
    <property type="entry name" value="PAS"/>
    <property type="match status" value="1"/>
</dbReference>
<dbReference type="InterPro" id="IPR004358">
    <property type="entry name" value="Sig_transdc_His_kin-like_C"/>
</dbReference>
<dbReference type="GO" id="GO:0004721">
    <property type="term" value="F:phosphoprotein phosphatase activity"/>
    <property type="evidence" value="ECO:0007669"/>
    <property type="project" value="TreeGrafter"/>
</dbReference>
<dbReference type="GO" id="GO:0016036">
    <property type="term" value="P:cellular response to phosphate starvation"/>
    <property type="evidence" value="ECO:0007669"/>
    <property type="project" value="TreeGrafter"/>
</dbReference>
<name>A0A2P8HCX3_9BACI</name>
<dbReference type="NCBIfam" id="NF046044">
    <property type="entry name" value="PnpS"/>
    <property type="match status" value="1"/>
</dbReference>
<keyword evidence="12" id="KW-0175">Coiled coil</keyword>
<keyword evidence="10" id="KW-0902">Two-component regulatory system</keyword>
<dbReference type="Pfam" id="PF02518">
    <property type="entry name" value="HATPase_c"/>
    <property type="match status" value="1"/>
</dbReference>
<dbReference type="InterPro" id="IPR003661">
    <property type="entry name" value="HisK_dim/P_dom"/>
</dbReference>
<evidence type="ECO:0000256" key="8">
    <source>
        <dbReference type="ARBA" id="ARBA00022777"/>
    </source>
</evidence>
<evidence type="ECO:0000313" key="15">
    <source>
        <dbReference type="EMBL" id="PSL44069.1"/>
    </source>
</evidence>
<accession>A0A2P8HCX3</accession>
<evidence type="ECO:0000256" key="10">
    <source>
        <dbReference type="ARBA" id="ARBA00023012"/>
    </source>
</evidence>
<keyword evidence="5" id="KW-0597">Phosphoprotein</keyword>
<organism evidence="15 16">
    <name type="scientific">Salsuginibacillus halophilus</name>
    <dbReference type="NCBI Taxonomy" id="517424"/>
    <lineage>
        <taxon>Bacteria</taxon>
        <taxon>Bacillati</taxon>
        <taxon>Bacillota</taxon>
        <taxon>Bacilli</taxon>
        <taxon>Bacillales</taxon>
        <taxon>Bacillaceae</taxon>
        <taxon>Salsuginibacillus</taxon>
    </lineage>
</organism>
<keyword evidence="6" id="KW-0808">Transferase</keyword>
<comment type="caution">
    <text evidence="15">The sequence shown here is derived from an EMBL/GenBank/DDBJ whole genome shotgun (WGS) entry which is preliminary data.</text>
</comment>
<keyword evidence="8 15" id="KW-0418">Kinase</keyword>
<dbReference type="SUPFAM" id="SSF47384">
    <property type="entry name" value="Homodimeric domain of signal transducing histidine kinase"/>
    <property type="match status" value="1"/>
</dbReference>
<dbReference type="Pfam" id="PF08448">
    <property type="entry name" value="PAS_4"/>
    <property type="match status" value="1"/>
</dbReference>
<dbReference type="AlphaFoldDB" id="A0A2P8HCX3"/>
<evidence type="ECO:0000259" key="13">
    <source>
        <dbReference type="PROSITE" id="PS50109"/>
    </source>
</evidence>
<dbReference type="Pfam" id="PF00672">
    <property type="entry name" value="HAMP"/>
    <property type="match status" value="1"/>
</dbReference>
<dbReference type="InterPro" id="IPR003594">
    <property type="entry name" value="HATPase_dom"/>
</dbReference>
<evidence type="ECO:0000256" key="1">
    <source>
        <dbReference type="ARBA" id="ARBA00000085"/>
    </source>
</evidence>
<dbReference type="PROSITE" id="PS50885">
    <property type="entry name" value="HAMP"/>
    <property type="match status" value="1"/>
</dbReference>
<evidence type="ECO:0000256" key="3">
    <source>
        <dbReference type="ARBA" id="ARBA00012438"/>
    </source>
</evidence>
<evidence type="ECO:0000256" key="7">
    <source>
        <dbReference type="ARBA" id="ARBA00022741"/>
    </source>
</evidence>
<keyword evidence="7" id="KW-0547">Nucleotide-binding</keyword>
<dbReference type="InterPro" id="IPR013656">
    <property type="entry name" value="PAS_4"/>
</dbReference>
<dbReference type="CDD" id="cd00082">
    <property type="entry name" value="HisKA"/>
    <property type="match status" value="1"/>
</dbReference>
<dbReference type="InterPro" id="IPR036097">
    <property type="entry name" value="HisK_dim/P_sf"/>
</dbReference>
<feature type="coiled-coil region" evidence="12">
    <location>
        <begin position="213"/>
        <end position="240"/>
    </location>
</feature>
<gene>
    <name evidence="15" type="ORF">B0H94_109131</name>
</gene>
<evidence type="ECO:0000256" key="11">
    <source>
        <dbReference type="ARBA" id="ARBA00023136"/>
    </source>
</evidence>
<evidence type="ECO:0000256" key="5">
    <source>
        <dbReference type="ARBA" id="ARBA00022553"/>
    </source>
</evidence>
<dbReference type="Gene3D" id="3.30.450.20">
    <property type="entry name" value="PAS domain"/>
    <property type="match status" value="1"/>
</dbReference>
<dbReference type="PANTHER" id="PTHR45453:SF1">
    <property type="entry name" value="PHOSPHATE REGULON SENSOR PROTEIN PHOR"/>
    <property type="match status" value="1"/>
</dbReference>
<dbReference type="InterPro" id="IPR050351">
    <property type="entry name" value="BphY/WalK/GraS-like"/>
</dbReference>
<dbReference type="PROSITE" id="PS50109">
    <property type="entry name" value="HIS_KIN"/>
    <property type="match status" value="1"/>
</dbReference>
<dbReference type="InterPro" id="IPR005467">
    <property type="entry name" value="His_kinase_dom"/>
</dbReference>
<feature type="domain" description="HAMP" evidence="14">
    <location>
        <begin position="173"/>
        <end position="225"/>
    </location>
</feature>
<keyword evidence="11" id="KW-0472">Membrane</keyword>
<evidence type="ECO:0000256" key="9">
    <source>
        <dbReference type="ARBA" id="ARBA00022840"/>
    </source>
</evidence>
<feature type="domain" description="Histidine kinase" evidence="13">
    <location>
        <begin position="355"/>
        <end position="572"/>
    </location>
</feature>
<dbReference type="GO" id="GO:0005886">
    <property type="term" value="C:plasma membrane"/>
    <property type="evidence" value="ECO:0007669"/>
    <property type="project" value="UniProtKB-SubCell"/>
</dbReference>
<comment type="catalytic activity">
    <reaction evidence="1">
        <text>ATP + protein L-histidine = ADP + protein N-phospho-L-histidine.</text>
        <dbReference type="EC" id="2.7.13.3"/>
    </reaction>
</comment>
<dbReference type="FunFam" id="1.10.287.130:FF:000008">
    <property type="entry name" value="Two-component sensor histidine kinase"/>
    <property type="match status" value="1"/>
</dbReference>
<dbReference type="InterPro" id="IPR036890">
    <property type="entry name" value="HATPase_C_sf"/>
</dbReference>
<evidence type="ECO:0000256" key="4">
    <source>
        <dbReference type="ARBA" id="ARBA00022475"/>
    </source>
</evidence>
<dbReference type="Pfam" id="PF00512">
    <property type="entry name" value="HisKA"/>
    <property type="match status" value="1"/>
</dbReference>
<dbReference type="FunFam" id="3.30.565.10:FF:000023">
    <property type="entry name" value="PAS domain-containing sensor histidine kinase"/>
    <property type="match status" value="1"/>
</dbReference>
<protein>
    <recommendedName>
        <fullName evidence="3">histidine kinase</fullName>
        <ecNumber evidence="3">2.7.13.3</ecNumber>
    </recommendedName>
</protein>
<dbReference type="Proteomes" id="UP000242310">
    <property type="component" value="Unassembled WGS sequence"/>
</dbReference>
<dbReference type="PRINTS" id="PR00344">
    <property type="entry name" value="BCTRLSENSOR"/>
</dbReference>
<dbReference type="InterPro" id="IPR000014">
    <property type="entry name" value="PAS"/>
</dbReference>
<comment type="subcellular location">
    <subcellularLocation>
        <location evidence="2">Cell membrane</location>
        <topology evidence="2">Multi-pass membrane protein</topology>
    </subcellularLocation>
</comment>
<keyword evidence="4" id="KW-1003">Cell membrane</keyword>
<sequence length="573" mass="64002">MRKFSQRLILSIMLIVLFVLGGAGFVMGQILNNAYLEQIEERLENEAELAAMYVAQTDASNDEAVQQAAERLGLRLTLYDRTGSVVSDSLESSNTGSAMPEEGTDIAYSEAIGEEALNVTALIDHETDTDGWIRLALPVSETAGITRSIWVGIGATFTTAFLFILMLSYRVAGQIVAPVSQVKRAASKLAEGDFKVRVQKSSSDEIGDLTDSMNVLAKNLDQLTSRYKRQQERMETLIEHMGSGLMFIDHRGRFILMNWTAFSMFRLDEQTWQDQLYYDVLENDDLIESIQHVFFTEESVHRQIHMVHGVSTYHYDIYAAPVLSQSEKLRGTVVVLHDITELKRLEKVRKDFVANVSHELKTPVTSIKGFAETLLDGAMDVAEHREEFIRIIQKESTRLEELVVDLLELSKIEQGNFNITFMAVELDQVFEEARALMAKRAEEAGIELVVDAPVGLVIAGDASRMKQIAINLITNAIMYTPAGGTVRMSAAEHAEEVEVCVVDTGVGIDPEEIPRIFERFYRVDKTRSRHSGGTGLGLAIVKHLVDAHNGQIKVESQPGEGTTFRLFFKKKTN</sequence>
<dbReference type="SUPFAM" id="SSF55785">
    <property type="entry name" value="PYP-like sensor domain (PAS domain)"/>
    <property type="match status" value="1"/>
</dbReference>
<dbReference type="SMART" id="SM00387">
    <property type="entry name" value="HATPase_c"/>
    <property type="match status" value="1"/>
</dbReference>
<keyword evidence="9" id="KW-0067">ATP-binding</keyword>
<dbReference type="RefSeq" id="WP_106589173.1">
    <property type="nucleotide sequence ID" value="NZ_PYAV01000009.1"/>
</dbReference>
<evidence type="ECO:0000256" key="12">
    <source>
        <dbReference type="SAM" id="Coils"/>
    </source>
</evidence>
<dbReference type="EMBL" id="PYAV01000009">
    <property type="protein sequence ID" value="PSL44069.1"/>
    <property type="molecule type" value="Genomic_DNA"/>
</dbReference>